<feature type="coiled-coil region" evidence="1">
    <location>
        <begin position="203"/>
        <end position="233"/>
    </location>
</feature>
<accession>A0A6A6HIK7</accession>
<feature type="domain" description="DUF7708" evidence="3">
    <location>
        <begin position="61"/>
        <end position="205"/>
    </location>
</feature>
<feature type="compositionally biased region" description="Basic residues" evidence="2">
    <location>
        <begin position="497"/>
        <end position="519"/>
    </location>
</feature>
<feature type="region of interest" description="Disordered" evidence="2">
    <location>
        <begin position="481"/>
        <end position="519"/>
    </location>
</feature>
<proteinExistence type="predicted"/>
<protein>
    <recommendedName>
        <fullName evidence="3">DUF7708 domain-containing protein</fullName>
    </recommendedName>
</protein>
<organism evidence="4 5">
    <name type="scientific">Viridothelium virens</name>
    <name type="common">Speckled blister lichen</name>
    <name type="synonym">Trypethelium virens</name>
    <dbReference type="NCBI Taxonomy" id="1048519"/>
    <lineage>
        <taxon>Eukaryota</taxon>
        <taxon>Fungi</taxon>
        <taxon>Dikarya</taxon>
        <taxon>Ascomycota</taxon>
        <taxon>Pezizomycotina</taxon>
        <taxon>Dothideomycetes</taxon>
        <taxon>Dothideomycetes incertae sedis</taxon>
        <taxon>Trypetheliales</taxon>
        <taxon>Trypetheliaceae</taxon>
        <taxon>Viridothelium</taxon>
    </lineage>
</organism>
<evidence type="ECO:0000259" key="3">
    <source>
        <dbReference type="Pfam" id="PF24809"/>
    </source>
</evidence>
<name>A0A6A6HIK7_VIRVR</name>
<evidence type="ECO:0000256" key="1">
    <source>
        <dbReference type="SAM" id="Coils"/>
    </source>
</evidence>
<gene>
    <name evidence="4" type="ORF">EV356DRAFT_530044</name>
</gene>
<dbReference type="Pfam" id="PF24809">
    <property type="entry name" value="DUF7708"/>
    <property type="match status" value="1"/>
</dbReference>
<evidence type="ECO:0000256" key="2">
    <source>
        <dbReference type="SAM" id="MobiDB-lite"/>
    </source>
</evidence>
<dbReference type="AlphaFoldDB" id="A0A6A6HIK7"/>
<sequence>MASDPAQAAFNKAVKLLDGVLSEDSALRQFLSGHADIVSVHSAVVDAQRQYEHRTNSKARKWMTRLSTRLHLYGEILDVFVEHHPEYVALAWGTFKLLFVGVVNHEELTKELGKAFCRIADALPQTERDLLLYPSDAMKELVETLYANIIDFAQRAIQWYAEGKVKHAVSALVRPYSLRFKDIVNEVSETSRRIERLAHSMSRTELRQARLELLENRNELQQMRKEHKDTQDVLMEMKLLLERHHTLQYSGILDTNQRLSQVQLSQILTFTACSSLPTPEECRRLYHPKKLRRHEPYEEKPMVQYANQLQNWSANPKSSQIAVCASSRCNNRTVRGFGIDAIELIANANVPVVWALTPRIHSTKEHTSINVLKHLVSQAIQRNTALHNERAVTMSAVRFQTAVTEREWFDLLASVLDGISQIYIIIDMSILDFDSDTEEPWPMLFNRMFEELAARRLQITVKVAFICQSFRQKGKLGDSEEVQKLSLSSPRSDKVRSNRVTKSHRKPHSGHSRKKGAIF</sequence>
<reference evidence="4" key="1">
    <citation type="journal article" date="2020" name="Stud. Mycol.">
        <title>101 Dothideomycetes genomes: a test case for predicting lifestyles and emergence of pathogens.</title>
        <authorList>
            <person name="Haridas S."/>
            <person name="Albert R."/>
            <person name="Binder M."/>
            <person name="Bloem J."/>
            <person name="Labutti K."/>
            <person name="Salamov A."/>
            <person name="Andreopoulos B."/>
            <person name="Baker S."/>
            <person name="Barry K."/>
            <person name="Bills G."/>
            <person name="Bluhm B."/>
            <person name="Cannon C."/>
            <person name="Castanera R."/>
            <person name="Culley D."/>
            <person name="Daum C."/>
            <person name="Ezra D."/>
            <person name="Gonzalez J."/>
            <person name="Henrissat B."/>
            <person name="Kuo A."/>
            <person name="Liang C."/>
            <person name="Lipzen A."/>
            <person name="Lutzoni F."/>
            <person name="Magnuson J."/>
            <person name="Mondo S."/>
            <person name="Nolan M."/>
            <person name="Ohm R."/>
            <person name="Pangilinan J."/>
            <person name="Park H.-J."/>
            <person name="Ramirez L."/>
            <person name="Alfaro M."/>
            <person name="Sun H."/>
            <person name="Tritt A."/>
            <person name="Yoshinaga Y."/>
            <person name="Zwiers L.-H."/>
            <person name="Turgeon B."/>
            <person name="Goodwin S."/>
            <person name="Spatafora J."/>
            <person name="Crous P."/>
            <person name="Grigoriev I."/>
        </authorList>
    </citation>
    <scope>NUCLEOTIDE SEQUENCE</scope>
    <source>
        <strain evidence="4">Tuck. ex Michener</strain>
    </source>
</reference>
<evidence type="ECO:0000313" key="5">
    <source>
        <dbReference type="Proteomes" id="UP000800092"/>
    </source>
</evidence>
<evidence type="ECO:0000313" key="4">
    <source>
        <dbReference type="EMBL" id="KAF2237722.1"/>
    </source>
</evidence>
<keyword evidence="1" id="KW-0175">Coiled coil</keyword>
<dbReference type="OrthoDB" id="61900at2759"/>
<dbReference type="EMBL" id="ML991779">
    <property type="protein sequence ID" value="KAF2237722.1"/>
    <property type="molecule type" value="Genomic_DNA"/>
</dbReference>
<keyword evidence="5" id="KW-1185">Reference proteome</keyword>
<dbReference type="InterPro" id="IPR056125">
    <property type="entry name" value="DUF7708"/>
</dbReference>
<dbReference type="Proteomes" id="UP000800092">
    <property type="component" value="Unassembled WGS sequence"/>
</dbReference>